<proteinExistence type="predicted"/>
<sequence length="89" mass="10241">MYVRMLNTVALLFIALVLVAKCSPIPEENDSYDQYLMKRDQLLRSIYQLRADSPYVSSFMRASRSNGKPTFIRFGKRSGSNVDPYDPRA</sequence>
<evidence type="ECO:0000256" key="1">
    <source>
        <dbReference type="SAM" id="MobiDB-lite"/>
    </source>
</evidence>
<keyword evidence="3" id="KW-1185">Reference proteome</keyword>
<dbReference type="Proteomes" id="UP000095287">
    <property type="component" value="Unplaced"/>
</dbReference>
<accession>A0A1I7YHB6</accession>
<protein>
    <submittedName>
        <fullName evidence="4">Short neuropeptide F</fullName>
    </submittedName>
</protein>
<evidence type="ECO:0000256" key="2">
    <source>
        <dbReference type="SAM" id="SignalP"/>
    </source>
</evidence>
<evidence type="ECO:0000313" key="4">
    <source>
        <dbReference type="WBParaSite" id="L893_g16422.t1"/>
    </source>
</evidence>
<name>A0A1I7YHB6_9BILA</name>
<keyword evidence="2" id="KW-0732">Signal</keyword>
<reference evidence="4" key="1">
    <citation type="submission" date="2016-11" db="UniProtKB">
        <authorList>
            <consortium name="WormBaseParasite"/>
        </authorList>
    </citation>
    <scope>IDENTIFICATION</scope>
</reference>
<dbReference type="WBParaSite" id="L893_g16422.t1">
    <property type="protein sequence ID" value="L893_g16422.t1"/>
    <property type="gene ID" value="L893_g16422"/>
</dbReference>
<feature type="region of interest" description="Disordered" evidence="1">
    <location>
        <begin position="68"/>
        <end position="89"/>
    </location>
</feature>
<dbReference type="AlphaFoldDB" id="A0A1I7YHB6"/>
<feature type="signal peptide" evidence="2">
    <location>
        <begin position="1"/>
        <end position="22"/>
    </location>
</feature>
<organism evidence="3 4">
    <name type="scientific">Steinernema glaseri</name>
    <dbReference type="NCBI Taxonomy" id="37863"/>
    <lineage>
        <taxon>Eukaryota</taxon>
        <taxon>Metazoa</taxon>
        <taxon>Ecdysozoa</taxon>
        <taxon>Nematoda</taxon>
        <taxon>Chromadorea</taxon>
        <taxon>Rhabditida</taxon>
        <taxon>Tylenchina</taxon>
        <taxon>Panagrolaimomorpha</taxon>
        <taxon>Strongyloidoidea</taxon>
        <taxon>Steinernematidae</taxon>
        <taxon>Steinernema</taxon>
    </lineage>
</organism>
<evidence type="ECO:0000313" key="3">
    <source>
        <dbReference type="Proteomes" id="UP000095287"/>
    </source>
</evidence>
<feature type="chain" id="PRO_5009312147" evidence="2">
    <location>
        <begin position="23"/>
        <end position="89"/>
    </location>
</feature>